<organism evidence="1 2">
    <name type="scientific">Thiohalocapsa marina</name>
    <dbReference type="NCBI Taxonomy" id="424902"/>
    <lineage>
        <taxon>Bacteria</taxon>
        <taxon>Pseudomonadati</taxon>
        <taxon>Pseudomonadota</taxon>
        <taxon>Gammaproteobacteria</taxon>
        <taxon>Chromatiales</taxon>
        <taxon>Chromatiaceae</taxon>
        <taxon>Thiohalocapsa</taxon>
    </lineage>
</organism>
<dbReference type="Proteomes" id="UP000322981">
    <property type="component" value="Unassembled WGS sequence"/>
</dbReference>
<accession>A0A5M8FT13</accession>
<protein>
    <submittedName>
        <fullName evidence="1">DUF481 domain-containing protein</fullName>
    </submittedName>
</protein>
<name>A0A5M8FT13_9GAMM</name>
<comment type="caution">
    <text evidence="1">The sequence shown here is derived from an EMBL/GenBank/DDBJ whole genome shotgun (WGS) entry which is preliminary data.</text>
</comment>
<evidence type="ECO:0000313" key="2">
    <source>
        <dbReference type="Proteomes" id="UP000322981"/>
    </source>
</evidence>
<keyword evidence="2" id="KW-1185">Reference proteome</keyword>
<sequence length="274" mass="30473">MALATAPQPLLRLSGAARAELDRRGEPARHPVRSPIIGELMDSKASRNLLGAFGASLLLTSLGLCRPALADQVLLHNGDRLSGSVLRQAGTQLRLQTAYAGVLVIDWSQVREVRLDEPAEVLLADETLVQNKYTRSFPRTRWYGAAWLDLEHDRFADIRLRYHTGPAVGYRLLEGGASRLRAEIGPVYLTEDYYSNLDQDFWGSGLFLDYEQDLWGEALELYHRNVAFVAATDSKNLRTSRTGLRVPLVAGFIDPTTETKTTDTTLGLKLGYRC</sequence>
<dbReference type="AlphaFoldDB" id="A0A5M8FT13"/>
<proteinExistence type="predicted"/>
<evidence type="ECO:0000313" key="1">
    <source>
        <dbReference type="EMBL" id="KAA6186682.1"/>
    </source>
</evidence>
<dbReference type="InterPro" id="IPR007433">
    <property type="entry name" value="DUF481"/>
</dbReference>
<gene>
    <name evidence="1" type="ORF">F2Q65_04750</name>
</gene>
<dbReference type="Pfam" id="PF04338">
    <property type="entry name" value="DUF481"/>
    <property type="match status" value="1"/>
</dbReference>
<reference evidence="1 2" key="1">
    <citation type="submission" date="2019-09" db="EMBL/GenBank/DDBJ databases">
        <title>Whole-genome sequence of the purple sulfur bacterium Thiohalocapsa marina DSM 19078.</title>
        <authorList>
            <person name="Kyndt J.A."/>
            <person name="Meyer T.E."/>
        </authorList>
    </citation>
    <scope>NUCLEOTIDE SEQUENCE [LARGE SCALE GENOMIC DNA]</scope>
    <source>
        <strain evidence="1 2">DSM 19078</strain>
    </source>
</reference>
<dbReference type="EMBL" id="VWXX01000004">
    <property type="protein sequence ID" value="KAA6186682.1"/>
    <property type="molecule type" value="Genomic_DNA"/>
</dbReference>
<dbReference type="OrthoDB" id="9806250at2"/>